<dbReference type="InterPro" id="IPR058533">
    <property type="entry name" value="Cation_efflux_TM"/>
</dbReference>
<evidence type="ECO:0000256" key="3">
    <source>
        <dbReference type="ARBA" id="ARBA00022906"/>
    </source>
</evidence>
<proteinExistence type="predicted"/>
<dbReference type="SUPFAM" id="SSF161111">
    <property type="entry name" value="Cation efflux protein transmembrane domain-like"/>
    <property type="match status" value="1"/>
</dbReference>
<feature type="transmembrane region" description="Helical" evidence="6">
    <location>
        <begin position="153"/>
        <end position="170"/>
    </location>
</feature>
<evidence type="ECO:0000256" key="1">
    <source>
        <dbReference type="ARBA" id="ARBA00004141"/>
    </source>
</evidence>
<keyword evidence="3" id="KW-0813">Transport</keyword>
<evidence type="ECO:0000256" key="6">
    <source>
        <dbReference type="SAM" id="Phobius"/>
    </source>
</evidence>
<keyword evidence="4 6" id="KW-1133">Transmembrane helix</keyword>
<evidence type="ECO:0000313" key="8">
    <source>
        <dbReference type="EMBL" id="MFC3051902.1"/>
    </source>
</evidence>
<gene>
    <name evidence="8" type="ORF">ACFOKA_08295</name>
</gene>
<evidence type="ECO:0000259" key="7">
    <source>
        <dbReference type="Pfam" id="PF01545"/>
    </source>
</evidence>
<feature type="transmembrane region" description="Helical" evidence="6">
    <location>
        <begin position="56"/>
        <end position="75"/>
    </location>
</feature>
<dbReference type="Proteomes" id="UP001595444">
    <property type="component" value="Unassembled WGS sequence"/>
</dbReference>
<dbReference type="PANTHER" id="PTHR11562:SF17">
    <property type="entry name" value="RE54080P-RELATED"/>
    <property type="match status" value="1"/>
</dbReference>
<feature type="transmembrane region" description="Helical" evidence="6">
    <location>
        <begin position="82"/>
        <end position="100"/>
    </location>
</feature>
<keyword evidence="3" id="KW-0862">Zinc</keyword>
<dbReference type="InterPro" id="IPR027469">
    <property type="entry name" value="Cation_efflux_TMD_sf"/>
</dbReference>
<feature type="transmembrane region" description="Helical" evidence="6">
    <location>
        <begin position="22"/>
        <end position="44"/>
    </location>
</feature>
<sequence length="210" mass="22232">MSHGCCGDDVKFDGASQAYKRVLLVVIAVNFAMFLVEVSGGLASGSMALLADSLDFLADSATYTISLVVIGMSLAVRAKAGLFKGISLLAIAAWVLGSTVYRMLGDAVPEPITMGTIGFAAFAANVFCALLLMRFKDGDANVRSVWLCSRNDAIGNVAVILAASGIWVTESMWPDLIVAGGMAALFCQSAILIIRQARTELQQDHETHQH</sequence>
<comment type="caution">
    <text evidence="8">The sequence shown here is derived from an EMBL/GenBank/DDBJ whole genome shotgun (WGS) entry which is preliminary data.</text>
</comment>
<dbReference type="Gene3D" id="1.20.1510.10">
    <property type="entry name" value="Cation efflux protein transmembrane domain"/>
    <property type="match status" value="1"/>
</dbReference>
<dbReference type="InterPro" id="IPR050681">
    <property type="entry name" value="CDF/SLC30A"/>
</dbReference>
<protein>
    <submittedName>
        <fullName evidence="8">Cation transporter</fullName>
    </submittedName>
</protein>
<name>A0ABV7D423_9PROT</name>
<evidence type="ECO:0000256" key="4">
    <source>
        <dbReference type="ARBA" id="ARBA00022989"/>
    </source>
</evidence>
<accession>A0ABV7D423</accession>
<dbReference type="PANTHER" id="PTHR11562">
    <property type="entry name" value="CATION EFFLUX PROTEIN/ ZINC TRANSPORTER"/>
    <property type="match status" value="1"/>
</dbReference>
<dbReference type="Pfam" id="PF01545">
    <property type="entry name" value="Cation_efflux"/>
    <property type="match status" value="1"/>
</dbReference>
<keyword evidence="5 6" id="KW-0472">Membrane</keyword>
<keyword evidence="3" id="KW-0406">Ion transport</keyword>
<feature type="transmembrane region" description="Helical" evidence="6">
    <location>
        <begin position="112"/>
        <end position="132"/>
    </location>
</feature>
<keyword evidence="2 6" id="KW-0812">Transmembrane</keyword>
<feature type="domain" description="Cation efflux protein transmembrane" evidence="7">
    <location>
        <begin position="23"/>
        <end position="201"/>
    </location>
</feature>
<dbReference type="EMBL" id="JBHRSL010000005">
    <property type="protein sequence ID" value="MFC3051902.1"/>
    <property type="molecule type" value="Genomic_DNA"/>
</dbReference>
<organism evidence="8 9">
    <name type="scientific">Kordiimonas pumila</name>
    <dbReference type="NCBI Taxonomy" id="2161677"/>
    <lineage>
        <taxon>Bacteria</taxon>
        <taxon>Pseudomonadati</taxon>
        <taxon>Pseudomonadota</taxon>
        <taxon>Alphaproteobacteria</taxon>
        <taxon>Kordiimonadales</taxon>
        <taxon>Kordiimonadaceae</taxon>
        <taxon>Kordiimonas</taxon>
    </lineage>
</organism>
<dbReference type="RefSeq" id="WP_194214248.1">
    <property type="nucleotide sequence ID" value="NZ_CP061205.1"/>
</dbReference>
<keyword evidence="3" id="KW-0864">Zinc transport</keyword>
<feature type="transmembrane region" description="Helical" evidence="6">
    <location>
        <begin position="176"/>
        <end position="194"/>
    </location>
</feature>
<evidence type="ECO:0000256" key="5">
    <source>
        <dbReference type="ARBA" id="ARBA00023136"/>
    </source>
</evidence>
<evidence type="ECO:0000313" key="9">
    <source>
        <dbReference type="Proteomes" id="UP001595444"/>
    </source>
</evidence>
<comment type="subcellular location">
    <subcellularLocation>
        <location evidence="1">Membrane</location>
        <topology evidence="1">Multi-pass membrane protein</topology>
    </subcellularLocation>
</comment>
<evidence type="ECO:0000256" key="2">
    <source>
        <dbReference type="ARBA" id="ARBA00022692"/>
    </source>
</evidence>
<reference evidence="9" key="1">
    <citation type="journal article" date="2019" name="Int. J. Syst. Evol. Microbiol.">
        <title>The Global Catalogue of Microorganisms (GCM) 10K type strain sequencing project: providing services to taxonomists for standard genome sequencing and annotation.</title>
        <authorList>
            <consortium name="The Broad Institute Genomics Platform"/>
            <consortium name="The Broad Institute Genome Sequencing Center for Infectious Disease"/>
            <person name="Wu L."/>
            <person name="Ma J."/>
        </authorList>
    </citation>
    <scope>NUCLEOTIDE SEQUENCE [LARGE SCALE GENOMIC DNA]</scope>
    <source>
        <strain evidence="9">KCTC 62164</strain>
    </source>
</reference>
<keyword evidence="9" id="KW-1185">Reference proteome</keyword>